<proteinExistence type="inferred from homology"/>
<organism evidence="7 8">
    <name type="scientific">Faecalicatena contorta</name>
    <dbReference type="NCBI Taxonomy" id="39482"/>
    <lineage>
        <taxon>Bacteria</taxon>
        <taxon>Bacillati</taxon>
        <taxon>Bacillota</taxon>
        <taxon>Clostridia</taxon>
        <taxon>Lachnospirales</taxon>
        <taxon>Lachnospiraceae</taxon>
        <taxon>Faecalicatena</taxon>
    </lineage>
</organism>
<dbReference type="InterPro" id="IPR029061">
    <property type="entry name" value="THDP-binding"/>
</dbReference>
<accession>A0A315ZZ15</accession>
<dbReference type="AlphaFoldDB" id="A0A315ZZ15"/>
<dbReference type="InterPro" id="IPR029035">
    <property type="entry name" value="DHS-like_NAD/FAD-binding_dom"/>
</dbReference>
<dbReference type="GO" id="GO:0003984">
    <property type="term" value="F:acetolactate synthase activity"/>
    <property type="evidence" value="ECO:0007669"/>
    <property type="project" value="TreeGrafter"/>
</dbReference>
<dbReference type="GO" id="GO:0005948">
    <property type="term" value="C:acetolactate synthase complex"/>
    <property type="evidence" value="ECO:0007669"/>
    <property type="project" value="TreeGrafter"/>
</dbReference>
<gene>
    <name evidence="7" type="ORF">SAMN05216529_105206</name>
</gene>
<dbReference type="PANTHER" id="PTHR18968:SF9">
    <property type="entry name" value="3D-(3,5_4)-TRIHYDROXYCYCLOHEXANE-1,2-DIONE HYDROLASE"/>
    <property type="match status" value="1"/>
</dbReference>
<evidence type="ECO:0000313" key="7">
    <source>
        <dbReference type="EMBL" id="SUQ14231.1"/>
    </source>
</evidence>
<dbReference type="Gene3D" id="3.40.50.970">
    <property type="match status" value="2"/>
</dbReference>
<evidence type="ECO:0000259" key="5">
    <source>
        <dbReference type="Pfam" id="PF02775"/>
    </source>
</evidence>
<dbReference type="Pfam" id="PF02776">
    <property type="entry name" value="TPP_enzyme_N"/>
    <property type="match status" value="1"/>
</dbReference>
<evidence type="ECO:0000256" key="1">
    <source>
        <dbReference type="ARBA" id="ARBA00007812"/>
    </source>
</evidence>
<sequence>MSKTTKMTTAQAIVKFLDNQYVSMDGAETKFVESFFTIFGHGIAVGLGEALDTDPGSLKVLQGRNEQGMCHTAIAYAKQNNRRKIIPCASSVGPGAANMVTACATATVNNIPLLVFPADTFASRQPDPVLQQLEQSNSLATTTNDAFKPVCKYWDRVSRPEMVMTALINAMRVLTDPAETGACCISLPQDVEGEAFDFPDYFFKKRVHRITRPVAVPEELDDLVSIIKDAKKPLIIVGGGVRYSEAGETVEKFCAEFKIPFGESQGGKSACKSSDPYCLGGIGVTGTYASNVIARDADVVIAIGSRLSDFTTSSKHLFQNPDVQFVTINNCRYHAYKMDAVKAVGDAKVTVEALSEKLRYINYQSAYTNEIVDAKAKWDAEMKHLGSIEYTGDDFEPMIKARDPRTVPEFVKLTDGKITQTAALYAIREVIDENATLITAGGSLPSCLQRMWTTDKRGGYHAEYGYSCMGYEVAATLGVKFAEPEDEVYTVVGDSSFQMLHSEIMTIMQERQKVNILIFDNCGFGCINNLEMTHGIGSLATEFRYTDGKKPCGDLIPVDYAKIGDGYGLKTYTCKTIAELKAALEDAKKQEIACLFDLKVIPKTMTDGYESWWNVGQAQVSGKESVVEAWEEVKKAREEARVY</sequence>
<reference evidence="8" key="1">
    <citation type="submission" date="2017-07" db="EMBL/GenBank/DDBJ databases">
        <authorList>
            <person name="Varghese N."/>
            <person name="Submissions S."/>
        </authorList>
    </citation>
    <scope>NUCLEOTIDE SEQUENCE [LARGE SCALE GENOMIC DNA]</scope>
    <source>
        <strain evidence="8">NLAE-zl-C134</strain>
    </source>
</reference>
<evidence type="ECO:0000256" key="3">
    <source>
        <dbReference type="RuleBase" id="RU362132"/>
    </source>
</evidence>
<keyword evidence="2 3" id="KW-0786">Thiamine pyrophosphate</keyword>
<evidence type="ECO:0000259" key="4">
    <source>
        <dbReference type="Pfam" id="PF00205"/>
    </source>
</evidence>
<dbReference type="Pfam" id="PF02775">
    <property type="entry name" value="TPP_enzyme_C"/>
    <property type="match status" value="1"/>
</dbReference>
<dbReference type="InterPro" id="IPR012001">
    <property type="entry name" value="Thiamin_PyroP_enz_TPP-bd_dom"/>
</dbReference>
<dbReference type="OrthoDB" id="4494979at2"/>
<feature type="domain" description="Thiamine pyrophosphate enzyme N-terminal TPP-binding" evidence="6">
    <location>
        <begin position="32"/>
        <end position="135"/>
    </location>
</feature>
<dbReference type="InterPro" id="IPR011766">
    <property type="entry name" value="TPP_enzyme_TPP-bd"/>
</dbReference>
<keyword evidence="7" id="KW-0378">Hydrolase</keyword>
<evidence type="ECO:0000313" key="8">
    <source>
        <dbReference type="Proteomes" id="UP000254051"/>
    </source>
</evidence>
<dbReference type="GO" id="GO:0009099">
    <property type="term" value="P:L-valine biosynthetic process"/>
    <property type="evidence" value="ECO:0007669"/>
    <property type="project" value="TreeGrafter"/>
</dbReference>
<protein>
    <submittedName>
        <fullName evidence="7">3D-(3,5/4)-trihydroxycyclohexane-1,2-dione hydrolase</fullName>
    </submittedName>
</protein>
<dbReference type="GO" id="GO:0009097">
    <property type="term" value="P:isoleucine biosynthetic process"/>
    <property type="evidence" value="ECO:0007669"/>
    <property type="project" value="TreeGrafter"/>
</dbReference>
<dbReference type="GO" id="GO:0050660">
    <property type="term" value="F:flavin adenine dinucleotide binding"/>
    <property type="evidence" value="ECO:0007669"/>
    <property type="project" value="TreeGrafter"/>
</dbReference>
<name>A0A315ZZ15_9FIRM</name>
<dbReference type="NCBIfam" id="TIGR04377">
    <property type="entry name" value="myo_inos_iolD"/>
    <property type="match status" value="1"/>
</dbReference>
<dbReference type="Pfam" id="PF00205">
    <property type="entry name" value="TPP_enzyme_M"/>
    <property type="match status" value="1"/>
</dbReference>
<dbReference type="GO" id="GO:0016823">
    <property type="term" value="F:hydrolase activity, acting on acid carbon-carbon bonds, in ketonic substances"/>
    <property type="evidence" value="ECO:0007669"/>
    <property type="project" value="InterPro"/>
</dbReference>
<evidence type="ECO:0000259" key="6">
    <source>
        <dbReference type="Pfam" id="PF02776"/>
    </source>
</evidence>
<dbReference type="Gene3D" id="3.40.50.1220">
    <property type="entry name" value="TPP-binding domain"/>
    <property type="match status" value="1"/>
</dbReference>
<keyword evidence="8" id="KW-1185">Reference proteome</keyword>
<dbReference type="GO" id="GO:0000287">
    <property type="term" value="F:magnesium ion binding"/>
    <property type="evidence" value="ECO:0007669"/>
    <property type="project" value="InterPro"/>
</dbReference>
<dbReference type="Proteomes" id="UP000254051">
    <property type="component" value="Unassembled WGS sequence"/>
</dbReference>
<dbReference type="GO" id="GO:0030976">
    <property type="term" value="F:thiamine pyrophosphate binding"/>
    <property type="evidence" value="ECO:0007669"/>
    <property type="project" value="InterPro"/>
</dbReference>
<feature type="domain" description="Thiamine pyrophosphate enzyme central" evidence="4">
    <location>
        <begin position="221"/>
        <end position="354"/>
    </location>
</feature>
<dbReference type="InterPro" id="IPR045229">
    <property type="entry name" value="TPP_enz"/>
</dbReference>
<dbReference type="InterPro" id="IPR012000">
    <property type="entry name" value="Thiamin_PyroP_enz_cen_dom"/>
</dbReference>
<dbReference type="EMBL" id="UHJJ01000005">
    <property type="protein sequence ID" value="SUQ14231.1"/>
    <property type="molecule type" value="Genomic_DNA"/>
</dbReference>
<dbReference type="RefSeq" id="WP_109710927.1">
    <property type="nucleotide sequence ID" value="NZ_QGDS01000005.1"/>
</dbReference>
<dbReference type="CDD" id="cd07035">
    <property type="entry name" value="TPP_PYR_POX_like"/>
    <property type="match status" value="1"/>
</dbReference>
<dbReference type="GO" id="GO:0019310">
    <property type="term" value="P:inositol catabolic process"/>
    <property type="evidence" value="ECO:0007669"/>
    <property type="project" value="InterPro"/>
</dbReference>
<dbReference type="SUPFAM" id="SSF52518">
    <property type="entry name" value="Thiamin diphosphate-binding fold (THDP-binding)"/>
    <property type="match status" value="2"/>
</dbReference>
<dbReference type="PANTHER" id="PTHR18968">
    <property type="entry name" value="THIAMINE PYROPHOSPHATE ENZYMES"/>
    <property type="match status" value="1"/>
</dbReference>
<dbReference type="InterPro" id="IPR030817">
    <property type="entry name" value="Myo_inos_IolD"/>
</dbReference>
<dbReference type="InterPro" id="IPR000399">
    <property type="entry name" value="TPP-bd_CS"/>
</dbReference>
<dbReference type="SUPFAM" id="SSF52467">
    <property type="entry name" value="DHS-like NAD/FAD-binding domain"/>
    <property type="match status" value="1"/>
</dbReference>
<dbReference type="PROSITE" id="PS00187">
    <property type="entry name" value="TPP_ENZYMES"/>
    <property type="match status" value="1"/>
</dbReference>
<feature type="domain" description="Thiamine pyrophosphate enzyme TPP-binding" evidence="5">
    <location>
        <begin position="442"/>
        <end position="595"/>
    </location>
</feature>
<evidence type="ECO:0000256" key="2">
    <source>
        <dbReference type="ARBA" id="ARBA00023052"/>
    </source>
</evidence>
<comment type="similarity">
    <text evidence="1 3">Belongs to the TPP enzyme family.</text>
</comment>